<reference evidence="1 2" key="1">
    <citation type="journal article" date="2023" name="Life. Sci Alliance">
        <title>Evolutionary insights into 3D genome organization and epigenetic landscape of Vigna mungo.</title>
        <authorList>
            <person name="Junaid A."/>
            <person name="Singh B."/>
            <person name="Bhatia S."/>
        </authorList>
    </citation>
    <scope>NUCLEOTIDE SEQUENCE [LARGE SCALE GENOMIC DNA]</scope>
    <source>
        <strain evidence="1">Urdbean</strain>
    </source>
</reference>
<dbReference type="EMBL" id="CP144700">
    <property type="protein sequence ID" value="WVZ21968.1"/>
    <property type="molecule type" value="Genomic_DNA"/>
</dbReference>
<organism evidence="1 2">
    <name type="scientific">Vigna mungo</name>
    <name type="common">Black gram</name>
    <name type="synonym">Phaseolus mungo</name>
    <dbReference type="NCBI Taxonomy" id="3915"/>
    <lineage>
        <taxon>Eukaryota</taxon>
        <taxon>Viridiplantae</taxon>
        <taxon>Streptophyta</taxon>
        <taxon>Embryophyta</taxon>
        <taxon>Tracheophyta</taxon>
        <taxon>Spermatophyta</taxon>
        <taxon>Magnoliopsida</taxon>
        <taxon>eudicotyledons</taxon>
        <taxon>Gunneridae</taxon>
        <taxon>Pentapetalae</taxon>
        <taxon>rosids</taxon>
        <taxon>fabids</taxon>
        <taxon>Fabales</taxon>
        <taxon>Fabaceae</taxon>
        <taxon>Papilionoideae</taxon>
        <taxon>50 kb inversion clade</taxon>
        <taxon>NPAAA clade</taxon>
        <taxon>indigoferoid/millettioid clade</taxon>
        <taxon>Phaseoleae</taxon>
        <taxon>Vigna</taxon>
    </lineage>
</organism>
<dbReference type="AlphaFoldDB" id="A0AAQ3P8S2"/>
<accession>A0AAQ3P8S2</accession>
<proteinExistence type="predicted"/>
<dbReference type="Proteomes" id="UP001374535">
    <property type="component" value="Chromosome 1"/>
</dbReference>
<evidence type="ECO:0000313" key="1">
    <source>
        <dbReference type="EMBL" id="WVZ21968.1"/>
    </source>
</evidence>
<protein>
    <submittedName>
        <fullName evidence="1">Uncharacterized protein</fullName>
    </submittedName>
</protein>
<gene>
    <name evidence="1" type="ORF">V8G54_000512</name>
</gene>
<sequence>MEFLVVIDFDEGHSVGFPSEVLANSLASVGCELRVGKVLPLHINDSNLTKQYEKLSPLAFYLELCQNVCSIQIFAVLVSTAPVEEIPLVWTLKNLKAIGPLLIRVKLGEPMGLGGEPISYRGSYCSMLVLSRSLITFRDHRLCEICGETAKNVSDVADHGFIEEWNDTRFMGNDDTSSRRFGGCWLEEANTTLLAYMMSKGWQCITIMTNFTFFRVCTLKFVVKKLAN</sequence>
<keyword evidence="2" id="KW-1185">Reference proteome</keyword>
<name>A0AAQ3P8S2_VIGMU</name>
<evidence type="ECO:0000313" key="2">
    <source>
        <dbReference type="Proteomes" id="UP001374535"/>
    </source>
</evidence>